<dbReference type="InterPro" id="IPR005061">
    <property type="entry name" value="Ist1"/>
</dbReference>
<feature type="region of interest" description="Disordered" evidence="2">
    <location>
        <begin position="1526"/>
        <end position="1845"/>
    </location>
</feature>
<feature type="compositionally biased region" description="Basic and acidic residues" evidence="2">
    <location>
        <begin position="1539"/>
        <end position="1570"/>
    </location>
</feature>
<dbReference type="Gene3D" id="1.20.1260.60">
    <property type="entry name" value="Vacuolar protein sorting-associated protein Ist1"/>
    <property type="match status" value="1"/>
</dbReference>
<dbReference type="EMBL" id="BFEA01000025">
    <property type="protein sequence ID" value="GBG62108.1"/>
    <property type="molecule type" value="Genomic_DNA"/>
</dbReference>
<dbReference type="OrthoDB" id="29853at2759"/>
<comment type="similarity">
    <text evidence="1">Belongs to the IST1 family.</text>
</comment>
<name>A0A388JWF7_CHABU</name>
<dbReference type="GO" id="GO:0015031">
    <property type="term" value="P:protein transport"/>
    <property type="evidence" value="ECO:0007669"/>
    <property type="project" value="InterPro"/>
</dbReference>
<feature type="region of interest" description="Disordered" evidence="2">
    <location>
        <begin position="540"/>
        <end position="560"/>
    </location>
</feature>
<dbReference type="PANTHER" id="PTHR12161:SF5">
    <property type="entry name" value="IST1 HOMOLOG"/>
    <property type="match status" value="1"/>
</dbReference>
<protein>
    <submittedName>
        <fullName evidence="3">Uncharacterized protein</fullName>
    </submittedName>
</protein>
<comment type="caution">
    <text evidence="3">The sequence shown here is derived from an EMBL/GenBank/DDBJ whole genome shotgun (WGS) entry which is preliminary data.</text>
</comment>
<feature type="region of interest" description="Disordered" evidence="2">
    <location>
        <begin position="1274"/>
        <end position="1343"/>
    </location>
</feature>
<feature type="compositionally biased region" description="Basic and acidic residues" evidence="2">
    <location>
        <begin position="1410"/>
        <end position="1434"/>
    </location>
</feature>
<dbReference type="InterPro" id="IPR042277">
    <property type="entry name" value="IST1-like"/>
</dbReference>
<dbReference type="Gramene" id="GBG62108">
    <property type="protein sequence ID" value="GBG62108"/>
    <property type="gene ID" value="CBR_g28579"/>
</dbReference>
<feature type="compositionally biased region" description="Acidic residues" evidence="2">
    <location>
        <begin position="1822"/>
        <end position="1831"/>
    </location>
</feature>
<feature type="region of interest" description="Disordered" evidence="2">
    <location>
        <begin position="1082"/>
        <end position="1108"/>
    </location>
</feature>
<dbReference type="PANTHER" id="PTHR12161">
    <property type="entry name" value="IST1 FAMILY MEMBER"/>
    <property type="match status" value="1"/>
</dbReference>
<feature type="compositionally biased region" description="Polar residues" evidence="2">
    <location>
        <begin position="543"/>
        <end position="560"/>
    </location>
</feature>
<organism evidence="3 4">
    <name type="scientific">Chara braunii</name>
    <name type="common">Braun's stonewort</name>
    <dbReference type="NCBI Taxonomy" id="69332"/>
    <lineage>
        <taxon>Eukaryota</taxon>
        <taxon>Viridiplantae</taxon>
        <taxon>Streptophyta</taxon>
        <taxon>Charophyceae</taxon>
        <taxon>Charales</taxon>
        <taxon>Characeae</taxon>
        <taxon>Chara</taxon>
    </lineage>
</organism>
<feature type="compositionally biased region" description="Low complexity" evidence="2">
    <location>
        <begin position="1640"/>
        <end position="1649"/>
    </location>
</feature>
<sequence length="1845" mass="202822">MAEQAQTKAPQIRIRTQAIRCIALYLRSAVGVFGSSRKTQLKLCVGRIKLLRNKRALTVKELRKGIAELLRTNQEAAATIRVEHVFREEAMMDAYDALELFCEQVSVRMQMIEASRECPPDLKEAISSLIFAAPRCPDLPELMQVRSLFASKYGKEFVAAASELMANCEVNRQSELANLQRAVRNHKTQHEDATRALDARVLDLEQAVPGPAAGASSSASSSRQLEERVDHVVAMLRDISAFTEPATISQRFELLDTKISQQQQTDHSHNNSSARPYKMPTFRIEKFDDYTHQDPVVWWQGFTTELGIHEVPDHLFISALFINTKGGCQVWLSHMATIHGVQVSDLHKKVSWADMTKEWKKRFIVDDAPALAINRIFAMAQGSTPTRDWRTDWQKIVATPDLDLPFPHLSREFYNRSCAALSLALGDREQYHTFAEIINKAREIIKTNRSAAHEKSTWQPTYVEKARTVPAPLMDGGVEVVNLHEYIAKIDREFKTQRYLKDGAGAMAPHLELMSMEQDTGALPRRSARLAVRARSVVPPRTKYQQQRLSRRTTPAASSTALTVPVTTGVLPACPVQGAHEPLADYLGRLQVFTDAVATAKAQQEAAEAERQRLANEAAAQAQQTAEADAAARDRRNAASTESLIQNENQWATLLQGMIFVPTDAQADPTQAEAERSNLATLMLSVMRGVMWNNKLLQAHLHTERQQRQKHQQDMAALTDAVRAAATQQQQQQQLLNSTLARINDIEAKTSAAPGCTTDATKQLNERIDHVVTIIGELGGFTSPATISSTVAAIKTSITKLQTRPNAATKNYKMPHFDISKFDDYNKTDALTWWQSFLTEASCRTVPADDMMKALYLQLIGGAQAWMNHLAATKKCTIVELHTHIMWKEFEKLWFTRFMVRNVVKAAMNEVYSCSQGSMPTRDWTTKWQKIVTTPGFDLSFPNQRSEFFSRSCAGLRTALGNEYDYASFQAILDRANLVIQTDDKAANEQQSQPHYVAKQGYQRPAHNNAVIFEETVDLHAAAASSSDGGILIGKLSTHPPSGQFKVDLLKRIAEEYDVGWDPEKLQKSLCGADPDLLKGAQSFLSPFTPPTQGGAPATADSSRKGGDVTEVGLAATESGTAAAGPRRSERGSIFAASFVSKPGRQKTGSSPQVNPPGCQVSPPASQGYFPTLQVFPPGQEGFSSGLPLYPPDSVLSTPSPRSFRDPQQGASDSQPFSLHRREGSVQEKASAMGSATRSPITSFVSPVIPAPDSMQTVAAETVVGVHRPNVTQRNPIVPFPSPVLPSGRTDRTPTSEPKSSNSHLEGLLRMGEGPRGFEQRGEDSRSEVSKQQAVAGDPKLGECWNDGVGWMEGWPPVLEFYREEGRVKTSERMRGQDGSGTGRAGMLQHHGKEGQDGSGTGRAGMLQHHGKEDHQVKKESGQRSESMDDNGDEWRRLLLSKAREWRQEKKVGREDGESSDEDYADVTAAAAAAVTAAERAASAARAAARLAFKLGEQSMQEMSNDGRGAERHVVYEEVMSVAPKTAEVRRSAGQVSSHARDYGHLDQAEERSKGRTEARGRMRHKEEHLVMQYLGQDEVAIDQGTGSSGQHACSQDQQPGNDLGGEQAIFRQAGWQTRSGHSLVEGTKDQDTRAGRGIPPTSHTPTTTRSGLDMNKSVEQDGMPDEFSRRIMRQPSPERASGAGIGTENYPPSSMPLPFASPLSKGHERVEGISVRTKPTSPYAAIGQPPRGSHEGLDEDVLTMFTPGPGRNIARAHQPTDQGMQKTETQQSADAGKERAESQRPTFRLTHSWDDDDDDDDNDGRPGGGKVSATRKKNAEDASEGFDDLDFPSPPTAPVIFKPS</sequence>
<proteinExistence type="inferred from homology"/>
<evidence type="ECO:0000256" key="1">
    <source>
        <dbReference type="ARBA" id="ARBA00005536"/>
    </source>
</evidence>
<feature type="compositionally biased region" description="Polar residues" evidence="2">
    <location>
        <begin position="1760"/>
        <end position="1774"/>
    </location>
</feature>
<dbReference type="FunFam" id="1.20.1260.60:FF:000002">
    <property type="entry name" value="Vacuolar protein sorting-associated protein IST1"/>
    <property type="match status" value="1"/>
</dbReference>
<gene>
    <name evidence="3" type="ORF">CBR_g28579</name>
</gene>
<keyword evidence="4" id="KW-1185">Reference proteome</keyword>
<feature type="compositionally biased region" description="Basic and acidic residues" evidence="2">
    <location>
        <begin position="1367"/>
        <end position="1376"/>
    </location>
</feature>
<dbReference type="STRING" id="69332.A0A388JWF7"/>
<feature type="region of interest" description="Disordered" evidence="2">
    <location>
        <begin position="1140"/>
        <end position="1238"/>
    </location>
</feature>
<feature type="compositionally biased region" description="Polar residues" evidence="2">
    <location>
        <begin position="1295"/>
        <end position="1304"/>
    </location>
</feature>
<dbReference type="Pfam" id="PF03398">
    <property type="entry name" value="Ist1"/>
    <property type="match status" value="1"/>
</dbReference>
<dbReference type="Proteomes" id="UP000265515">
    <property type="component" value="Unassembled WGS sequence"/>
</dbReference>
<feature type="region of interest" description="Disordered" evidence="2">
    <location>
        <begin position="608"/>
        <end position="643"/>
    </location>
</feature>
<feature type="compositionally biased region" description="Low complexity" evidence="2">
    <location>
        <begin position="615"/>
        <end position="629"/>
    </location>
</feature>
<reference evidence="3 4" key="1">
    <citation type="journal article" date="2018" name="Cell">
        <title>The Chara Genome: Secondary Complexity and Implications for Plant Terrestrialization.</title>
        <authorList>
            <person name="Nishiyama T."/>
            <person name="Sakayama H."/>
            <person name="Vries J.D."/>
            <person name="Buschmann H."/>
            <person name="Saint-Marcoux D."/>
            <person name="Ullrich K.K."/>
            <person name="Haas F.B."/>
            <person name="Vanderstraeten L."/>
            <person name="Becker D."/>
            <person name="Lang D."/>
            <person name="Vosolsobe S."/>
            <person name="Rombauts S."/>
            <person name="Wilhelmsson P.K.I."/>
            <person name="Janitza P."/>
            <person name="Kern R."/>
            <person name="Heyl A."/>
            <person name="Rumpler F."/>
            <person name="Villalobos L.I.A.C."/>
            <person name="Clay J.M."/>
            <person name="Skokan R."/>
            <person name="Toyoda A."/>
            <person name="Suzuki Y."/>
            <person name="Kagoshima H."/>
            <person name="Schijlen E."/>
            <person name="Tajeshwar N."/>
            <person name="Catarino B."/>
            <person name="Hetherington A.J."/>
            <person name="Saltykova A."/>
            <person name="Bonnot C."/>
            <person name="Breuninger H."/>
            <person name="Symeonidi A."/>
            <person name="Radhakrishnan G.V."/>
            <person name="Van Nieuwerburgh F."/>
            <person name="Deforce D."/>
            <person name="Chang C."/>
            <person name="Karol K.G."/>
            <person name="Hedrich R."/>
            <person name="Ulvskov P."/>
            <person name="Glockner G."/>
            <person name="Delwiche C.F."/>
            <person name="Petrasek J."/>
            <person name="Van de Peer Y."/>
            <person name="Friml J."/>
            <person name="Beilby M."/>
            <person name="Dolan L."/>
            <person name="Kohara Y."/>
            <person name="Sugano S."/>
            <person name="Fujiyama A."/>
            <person name="Delaux P.-M."/>
            <person name="Quint M."/>
            <person name="TheiBen G."/>
            <person name="Hagemann M."/>
            <person name="Harholt J."/>
            <person name="Dunand C."/>
            <person name="Zachgo S."/>
            <person name="Langdale J."/>
            <person name="Maumus F."/>
            <person name="Straeten D.V.D."/>
            <person name="Gould S.B."/>
            <person name="Rensing S.A."/>
        </authorList>
    </citation>
    <scope>NUCLEOTIDE SEQUENCE [LARGE SCALE GENOMIC DNA]</scope>
    <source>
        <strain evidence="3 4">S276</strain>
    </source>
</reference>
<feature type="region of interest" description="Disordered" evidence="2">
    <location>
        <begin position="1367"/>
        <end position="1434"/>
    </location>
</feature>
<evidence type="ECO:0000313" key="4">
    <source>
        <dbReference type="Proteomes" id="UP000265515"/>
    </source>
</evidence>
<feature type="compositionally biased region" description="Basic and acidic residues" evidence="2">
    <location>
        <begin position="1316"/>
        <end position="1329"/>
    </location>
</feature>
<accession>A0A388JWF7</accession>
<feature type="compositionally biased region" description="Polar residues" evidence="2">
    <location>
        <begin position="1585"/>
        <end position="1601"/>
    </location>
</feature>
<evidence type="ECO:0000313" key="3">
    <source>
        <dbReference type="EMBL" id="GBG62108.1"/>
    </source>
</evidence>
<evidence type="ECO:0000256" key="2">
    <source>
        <dbReference type="SAM" id="MobiDB-lite"/>
    </source>
</evidence>